<reference evidence="1 2" key="1">
    <citation type="submission" date="2017-02" db="EMBL/GenBank/DDBJ databases">
        <title>Natronthermophilus aegyptiacus gen. nov.,sp. nov., an aerobic, extremely halophilic alkalithermophilic archaeon isolated from the athalassohaline Wadi An Natrun, Egypt.</title>
        <authorList>
            <person name="Zhao B."/>
        </authorList>
    </citation>
    <scope>NUCLEOTIDE SEQUENCE [LARGE SCALE GENOMIC DNA]</scope>
    <source>
        <strain evidence="1 2">CGMCC 1.3597</strain>
    </source>
</reference>
<dbReference type="InterPro" id="IPR036388">
    <property type="entry name" value="WH-like_DNA-bd_sf"/>
</dbReference>
<gene>
    <name evidence="1" type="ORF">B2G88_17540</name>
</gene>
<dbReference type="Proteomes" id="UP000196084">
    <property type="component" value="Unassembled WGS sequence"/>
</dbReference>
<accession>A0A202E4R4</accession>
<keyword evidence="2" id="KW-1185">Reference proteome</keyword>
<organism evidence="1 2">
    <name type="scientific">Natronolimnobius baerhuensis</name>
    <dbReference type="NCBI Taxonomy" id="253108"/>
    <lineage>
        <taxon>Archaea</taxon>
        <taxon>Methanobacteriati</taxon>
        <taxon>Methanobacteriota</taxon>
        <taxon>Stenosarchaea group</taxon>
        <taxon>Halobacteria</taxon>
        <taxon>Halobacteriales</taxon>
        <taxon>Natrialbaceae</taxon>
        <taxon>Natronolimnobius</taxon>
    </lineage>
</organism>
<name>A0A202E4R4_9EURY</name>
<evidence type="ECO:0000313" key="1">
    <source>
        <dbReference type="EMBL" id="OVE83209.1"/>
    </source>
</evidence>
<dbReference type="Gene3D" id="1.10.10.10">
    <property type="entry name" value="Winged helix-like DNA-binding domain superfamily/Winged helix DNA-binding domain"/>
    <property type="match status" value="1"/>
</dbReference>
<comment type="caution">
    <text evidence="1">The sequence shown here is derived from an EMBL/GenBank/DDBJ whole genome shotgun (WGS) entry which is preliminary data.</text>
</comment>
<dbReference type="SUPFAM" id="SSF46785">
    <property type="entry name" value="Winged helix' DNA-binding domain"/>
    <property type="match status" value="1"/>
</dbReference>
<dbReference type="InterPro" id="IPR036390">
    <property type="entry name" value="WH_DNA-bd_sf"/>
</dbReference>
<evidence type="ECO:0000313" key="2">
    <source>
        <dbReference type="Proteomes" id="UP000196084"/>
    </source>
</evidence>
<protein>
    <submittedName>
        <fullName evidence="1">MarR family transcriptional regulator</fullName>
    </submittedName>
</protein>
<dbReference type="AlphaFoldDB" id="A0A202E4R4"/>
<dbReference type="EMBL" id="MWPH01000004">
    <property type="protein sequence ID" value="OVE83209.1"/>
    <property type="molecule type" value="Genomic_DNA"/>
</dbReference>
<proteinExistence type="predicted"/>
<sequence>MSLPEHTTDVDEDLSPSAKYVVFVLEDADESLSRRKLQNRTGLSERTVDRALDQLESKRIAERVRDTKDLRCVRVRLFDRNS</sequence>